<name>A0AAU7YUE3_9CAUD</name>
<dbReference type="EMBL" id="PP932004">
    <property type="protein sequence ID" value="XCB08925.1"/>
    <property type="molecule type" value="Genomic_DNA"/>
</dbReference>
<evidence type="ECO:0000313" key="2">
    <source>
        <dbReference type="EMBL" id="XCB08925.1"/>
    </source>
</evidence>
<feature type="region of interest" description="Disordered" evidence="1">
    <location>
        <begin position="1"/>
        <end position="27"/>
    </location>
</feature>
<sequence length="142" mass="15805">MSGLHKQFKTNSAKESEGVEIEFPEAQNDDGTVPTFVISRMGKSNKAYSKALEAATRPYRRQVELGTMKNEVAETLFMGVFVDTILKGWKNVQDENGQPIAFSKDSAIALLGELPDVYERLQEEAKLSANFRDSVLESEAKN</sequence>
<protein>
    <submittedName>
        <fullName evidence="2">Virion structural protein</fullName>
    </submittedName>
</protein>
<organism evidence="2">
    <name type="scientific">Stenotrophomonas phage vB_SmaS_QH3</name>
    <dbReference type="NCBI Taxonomy" id="3229738"/>
    <lineage>
        <taxon>Viruses</taxon>
        <taxon>Duplodnaviria</taxon>
        <taxon>Heunggongvirae</taxon>
        <taxon>Uroviricota</taxon>
        <taxon>Caudoviricetes</taxon>
        <taxon>Jondennisvirinae</taxon>
        <taxon>Septimatrevirus</taxon>
    </lineage>
</organism>
<proteinExistence type="predicted"/>
<reference evidence="2" key="1">
    <citation type="submission" date="2024-06" db="EMBL/GenBank/DDBJ databases">
        <authorList>
            <person name="Cheng P."/>
            <person name="A X."/>
        </authorList>
    </citation>
    <scope>NUCLEOTIDE SEQUENCE</scope>
</reference>
<evidence type="ECO:0000256" key="1">
    <source>
        <dbReference type="SAM" id="MobiDB-lite"/>
    </source>
</evidence>
<accession>A0AAU7YUE3</accession>